<feature type="compositionally biased region" description="Low complexity" evidence="9">
    <location>
        <begin position="242"/>
        <end position="260"/>
    </location>
</feature>
<gene>
    <name evidence="11" type="primary">ANKS3</name>
    <name evidence="11" type="ORF">FJT64_007891</name>
</gene>
<dbReference type="SMART" id="SM00248">
    <property type="entry name" value="ANK"/>
    <property type="match status" value="4"/>
</dbReference>
<dbReference type="EMBL" id="VIIS01001688">
    <property type="protein sequence ID" value="KAF0294417.1"/>
    <property type="molecule type" value="Genomic_DNA"/>
</dbReference>
<dbReference type="GO" id="GO:0016779">
    <property type="term" value="F:nucleotidyltransferase activity"/>
    <property type="evidence" value="ECO:0007669"/>
    <property type="project" value="UniProtKB-KW"/>
</dbReference>
<keyword evidence="5 8" id="KW-0040">ANK repeat</keyword>
<reference evidence="11 12" key="1">
    <citation type="submission" date="2019-07" db="EMBL/GenBank/DDBJ databases">
        <title>Draft genome assembly of a fouling barnacle, Amphibalanus amphitrite (Darwin, 1854): The first reference genome for Thecostraca.</title>
        <authorList>
            <person name="Kim W."/>
        </authorList>
    </citation>
    <scope>NUCLEOTIDE SEQUENCE [LARGE SCALE GENOMIC DNA]</scope>
    <source>
        <strain evidence="11">SNU_AA5</strain>
        <tissue evidence="11">Soma without cirri and trophi</tissue>
    </source>
</reference>
<comment type="similarity">
    <text evidence="6">Belongs to the ARTD/PARP family.</text>
</comment>
<organism evidence="11 12">
    <name type="scientific">Amphibalanus amphitrite</name>
    <name type="common">Striped barnacle</name>
    <name type="synonym">Balanus amphitrite</name>
    <dbReference type="NCBI Taxonomy" id="1232801"/>
    <lineage>
        <taxon>Eukaryota</taxon>
        <taxon>Metazoa</taxon>
        <taxon>Ecdysozoa</taxon>
        <taxon>Arthropoda</taxon>
        <taxon>Crustacea</taxon>
        <taxon>Multicrustacea</taxon>
        <taxon>Cirripedia</taxon>
        <taxon>Thoracica</taxon>
        <taxon>Thoracicalcarea</taxon>
        <taxon>Balanomorpha</taxon>
        <taxon>Balanoidea</taxon>
        <taxon>Balanidae</taxon>
        <taxon>Amphibalaninae</taxon>
        <taxon>Amphibalanus</taxon>
    </lineage>
</organism>
<evidence type="ECO:0000256" key="1">
    <source>
        <dbReference type="ARBA" id="ARBA00012020"/>
    </source>
</evidence>
<feature type="repeat" description="ANK" evidence="8">
    <location>
        <begin position="124"/>
        <end position="156"/>
    </location>
</feature>
<dbReference type="GO" id="GO:0003950">
    <property type="term" value="F:NAD+ poly-ADP-ribosyltransferase activity"/>
    <property type="evidence" value="ECO:0007669"/>
    <property type="project" value="UniProtKB-EC"/>
</dbReference>
<dbReference type="PANTHER" id="PTHR24171">
    <property type="entry name" value="ANKYRIN REPEAT DOMAIN-CONTAINING PROTEIN 39-RELATED"/>
    <property type="match status" value="1"/>
</dbReference>
<feature type="repeat" description="ANK" evidence="8">
    <location>
        <begin position="58"/>
        <end position="90"/>
    </location>
</feature>
<evidence type="ECO:0000259" key="10">
    <source>
        <dbReference type="PROSITE" id="PS50105"/>
    </source>
</evidence>
<keyword evidence="2" id="KW-0328">Glycosyltransferase</keyword>
<evidence type="ECO:0000256" key="2">
    <source>
        <dbReference type="ARBA" id="ARBA00022676"/>
    </source>
</evidence>
<dbReference type="Gene3D" id="1.25.40.20">
    <property type="entry name" value="Ankyrin repeat-containing domain"/>
    <property type="match status" value="2"/>
</dbReference>
<evidence type="ECO:0000256" key="4">
    <source>
        <dbReference type="ARBA" id="ARBA00022737"/>
    </source>
</evidence>
<dbReference type="Gene3D" id="1.10.150.50">
    <property type="entry name" value="Transcription Factor, Ets-1"/>
    <property type="match status" value="1"/>
</dbReference>
<dbReference type="PROSITE" id="PS50088">
    <property type="entry name" value="ANK_REPEAT"/>
    <property type="match status" value="4"/>
</dbReference>
<evidence type="ECO:0000256" key="5">
    <source>
        <dbReference type="ARBA" id="ARBA00023043"/>
    </source>
</evidence>
<dbReference type="Pfam" id="PF00023">
    <property type="entry name" value="Ank"/>
    <property type="match status" value="2"/>
</dbReference>
<evidence type="ECO:0000313" key="11">
    <source>
        <dbReference type="EMBL" id="KAF0294417.1"/>
    </source>
</evidence>
<dbReference type="InterPro" id="IPR036770">
    <property type="entry name" value="Ankyrin_rpt-contain_sf"/>
</dbReference>
<keyword evidence="4" id="KW-0677">Repeat</keyword>
<evidence type="ECO:0000256" key="7">
    <source>
        <dbReference type="ARBA" id="ARBA00033987"/>
    </source>
</evidence>
<sequence>MYECDDVFTHSTHERISRLAHEPGPPLDCHTAASLGDGELVLQTARERPGQLDRPNRAGWTPLMYACYYGHAAVVHSLLACGADTAAAEPRGRTPLALTACRGHDDVLLTLLGRGADIECRDARDWTPLHLATDAGHRATVELLLAEGANANALDRQRGYTPLLLAAAAGHELIVFALIRHGANVQLRLPSGASARELAETGGHERVSQLLAEYDASEPPTPTARPADGAAFAALRRDAPPAGAADSGRTAAASDQQQQQQQPADLAALLATVGLQKYQPVLERQEVDLQVFLVMTDDDLKEAGITLLGPRRKMTSAIARWHRNAPLTPGPERAYADRVARAGEASERRLRELEQRRQSCDWTVSQERQLRALTEGLLVEERRRLCRLQEGCADQLRLAAALAAGLARLGAAPPTGPLPEPAALCRSLEEPTAGRQQLLDGCARLALLQHQLTEQLRDTLSGISGRMERATSTG</sequence>
<feature type="region of interest" description="Disordered" evidence="9">
    <location>
        <begin position="239"/>
        <end position="260"/>
    </location>
</feature>
<protein>
    <recommendedName>
        <fullName evidence="1">NAD(+) ADP-ribosyltransferase</fullName>
        <ecNumber evidence="1">2.4.2.30</ecNumber>
    </recommendedName>
</protein>
<dbReference type="Pfam" id="PF00536">
    <property type="entry name" value="SAM_1"/>
    <property type="match status" value="1"/>
</dbReference>
<dbReference type="SUPFAM" id="SSF48403">
    <property type="entry name" value="Ankyrin repeat"/>
    <property type="match status" value="1"/>
</dbReference>
<dbReference type="EC" id="2.4.2.30" evidence="1"/>
<dbReference type="SMART" id="SM00454">
    <property type="entry name" value="SAM"/>
    <property type="match status" value="1"/>
</dbReference>
<dbReference type="SUPFAM" id="SSF47769">
    <property type="entry name" value="SAM/Pointed domain"/>
    <property type="match status" value="1"/>
</dbReference>
<name>A0A6A4VDG7_AMPAM</name>
<dbReference type="InterPro" id="IPR002110">
    <property type="entry name" value="Ankyrin_rpt"/>
</dbReference>
<keyword evidence="12" id="KW-1185">Reference proteome</keyword>
<keyword evidence="3" id="KW-0808">Transferase</keyword>
<dbReference type="AlphaFoldDB" id="A0A6A4VDG7"/>
<comment type="catalytic activity">
    <reaction evidence="7">
        <text>NAD(+) + (ADP-D-ribosyl)n-acceptor = nicotinamide + (ADP-D-ribosyl)n+1-acceptor + H(+).</text>
        <dbReference type="EC" id="2.4.2.30"/>
    </reaction>
</comment>
<dbReference type="PROSITE" id="PS50105">
    <property type="entry name" value="SAM_DOMAIN"/>
    <property type="match status" value="1"/>
</dbReference>
<dbReference type="InterPro" id="IPR001660">
    <property type="entry name" value="SAM"/>
</dbReference>
<feature type="domain" description="SAM" evidence="10">
    <location>
        <begin position="261"/>
        <end position="324"/>
    </location>
</feature>
<dbReference type="InterPro" id="IPR013761">
    <property type="entry name" value="SAM/pointed_sf"/>
</dbReference>
<feature type="repeat" description="ANK" evidence="8">
    <location>
        <begin position="158"/>
        <end position="190"/>
    </location>
</feature>
<evidence type="ECO:0000256" key="3">
    <source>
        <dbReference type="ARBA" id="ARBA00022695"/>
    </source>
</evidence>
<evidence type="ECO:0000256" key="9">
    <source>
        <dbReference type="SAM" id="MobiDB-lite"/>
    </source>
</evidence>
<dbReference type="Proteomes" id="UP000440578">
    <property type="component" value="Unassembled WGS sequence"/>
</dbReference>
<comment type="caution">
    <text evidence="11">The sequence shown here is derived from an EMBL/GenBank/DDBJ whole genome shotgun (WGS) entry which is preliminary data.</text>
</comment>
<proteinExistence type="inferred from homology"/>
<evidence type="ECO:0000256" key="8">
    <source>
        <dbReference type="PROSITE-ProRule" id="PRU00023"/>
    </source>
</evidence>
<evidence type="ECO:0000256" key="6">
    <source>
        <dbReference type="ARBA" id="ARBA00024347"/>
    </source>
</evidence>
<dbReference type="OrthoDB" id="6338611at2759"/>
<evidence type="ECO:0000313" key="12">
    <source>
        <dbReference type="Proteomes" id="UP000440578"/>
    </source>
</evidence>
<keyword evidence="3" id="KW-0548">Nucleotidyltransferase</keyword>
<accession>A0A6A4VDG7</accession>
<feature type="repeat" description="ANK" evidence="8">
    <location>
        <begin position="91"/>
        <end position="123"/>
    </location>
</feature>
<dbReference type="PROSITE" id="PS50297">
    <property type="entry name" value="ANK_REP_REGION"/>
    <property type="match status" value="4"/>
</dbReference>
<dbReference type="Pfam" id="PF12796">
    <property type="entry name" value="Ank_2"/>
    <property type="match status" value="1"/>
</dbReference>
<dbReference type="PANTHER" id="PTHR24171:SF10">
    <property type="entry name" value="ANKYRIN REPEAT DOMAIN-CONTAINING PROTEIN 29-LIKE"/>
    <property type="match status" value="1"/>
</dbReference>
<dbReference type="PRINTS" id="PR01415">
    <property type="entry name" value="ANKYRIN"/>
</dbReference>